<dbReference type="Proteomes" id="UP001497444">
    <property type="component" value="Chromosome 3"/>
</dbReference>
<reference evidence="1" key="1">
    <citation type="submission" date="2024-02" db="EMBL/GenBank/DDBJ databases">
        <authorList>
            <consortium name="ELIXIR-Norway"/>
            <consortium name="Elixir Norway"/>
        </authorList>
    </citation>
    <scope>NUCLEOTIDE SEQUENCE</scope>
</reference>
<evidence type="ECO:0000313" key="1">
    <source>
        <dbReference type="EMBL" id="CAK9270906.1"/>
    </source>
</evidence>
<keyword evidence="2" id="KW-1185">Reference proteome</keyword>
<proteinExistence type="predicted"/>
<dbReference type="EMBL" id="OZ020098">
    <property type="protein sequence ID" value="CAK9270906.1"/>
    <property type="molecule type" value="Genomic_DNA"/>
</dbReference>
<accession>A0ABP0WVN5</accession>
<organism evidence="1 2">
    <name type="scientific">Sphagnum jensenii</name>
    <dbReference type="NCBI Taxonomy" id="128206"/>
    <lineage>
        <taxon>Eukaryota</taxon>
        <taxon>Viridiplantae</taxon>
        <taxon>Streptophyta</taxon>
        <taxon>Embryophyta</taxon>
        <taxon>Bryophyta</taxon>
        <taxon>Sphagnophytina</taxon>
        <taxon>Sphagnopsida</taxon>
        <taxon>Sphagnales</taxon>
        <taxon>Sphagnaceae</taxon>
        <taxon>Sphagnum</taxon>
    </lineage>
</organism>
<gene>
    <name evidence="1" type="ORF">CSSPJE1EN1_LOCUS16384</name>
</gene>
<sequence>MIPIAVVAHFTQEYCMLVAQMLAQVVHHSPVPRRLQQIIVRRLVPSRVQMGN</sequence>
<name>A0ABP0WVN5_9BRYO</name>
<evidence type="ECO:0000313" key="2">
    <source>
        <dbReference type="Proteomes" id="UP001497444"/>
    </source>
</evidence>
<protein>
    <submittedName>
        <fullName evidence="1">Uncharacterized protein</fullName>
    </submittedName>
</protein>